<evidence type="ECO:0000313" key="2">
    <source>
        <dbReference type="Proteomes" id="UP000886757"/>
    </source>
</evidence>
<reference evidence="1" key="1">
    <citation type="submission" date="2020-10" db="EMBL/GenBank/DDBJ databases">
        <authorList>
            <person name="Gilroy R."/>
        </authorList>
    </citation>
    <scope>NUCLEOTIDE SEQUENCE</scope>
    <source>
        <strain evidence="1">ChiSjej4B22-8148</strain>
    </source>
</reference>
<dbReference type="Proteomes" id="UP000886757">
    <property type="component" value="Unassembled WGS sequence"/>
</dbReference>
<accession>A0A9D1ADW5</accession>
<dbReference type="EMBL" id="DVGK01000154">
    <property type="protein sequence ID" value="HIR14840.1"/>
    <property type="molecule type" value="Genomic_DNA"/>
</dbReference>
<organism evidence="1 2">
    <name type="scientific">Candidatus Choladousia intestinavium</name>
    <dbReference type="NCBI Taxonomy" id="2840727"/>
    <lineage>
        <taxon>Bacteria</taxon>
        <taxon>Bacillati</taxon>
        <taxon>Bacillota</taxon>
        <taxon>Clostridia</taxon>
        <taxon>Lachnospirales</taxon>
        <taxon>Lachnospiraceae</taxon>
        <taxon>Lachnospiraceae incertae sedis</taxon>
        <taxon>Candidatus Choladousia</taxon>
    </lineage>
</organism>
<protein>
    <submittedName>
        <fullName evidence="1">Uncharacterized protein</fullName>
    </submittedName>
</protein>
<comment type="caution">
    <text evidence="1">The sequence shown here is derived from an EMBL/GenBank/DDBJ whole genome shotgun (WGS) entry which is preliminary data.</text>
</comment>
<gene>
    <name evidence="1" type="ORF">IAB31_13075</name>
</gene>
<evidence type="ECO:0000313" key="1">
    <source>
        <dbReference type="EMBL" id="HIR14840.1"/>
    </source>
</evidence>
<proteinExistence type="predicted"/>
<reference evidence="1" key="2">
    <citation type="journal article" date="2021" name="PeerJ">
        <title>Extensive microbial diversity within the chicken gut microbiome revealed by metagenomics and culture.</title>
        <authorList>
            <person name="Gilroy R."/>
            <person name="Ravi A."/>
            <person name="Getino M."/>
            <person name="Pursley I."/>
            <person name="Horton D.L."/>
            <person name="Alikhan N.F."/>
            <person name="Baker D."/>
            <person name="Gharbi K."/>
            <person name="Hall N."/>
            <person name="Watson M."/>
            <person name="Adriaenssens E.M."/>
            <person name="Foster-Nyarko E."/>
            <person name="Jarju S."/>
            <person name="Secka A."/>
            <person name="Antonio M."/>
            <person name="Oren A."/>
            <person name="Chaudhuri R.R."/>
            <person name="La Ragione R."/>
            <person name="Hildebrand F."/>
            <person name="Pallen M.J."/>
        </authorList>
    </citation>
    <scope>NUCLEOTIDE SEQUENCE</scope>
    <source>
        <strain evidence="1">ChiSjej4B22-8148</strain>
    </source>
</reference>
<name>A0A9D1ADW5_9FIRM</name>
<sequence>MNPYQYFKHLLTRCSLTHQQLLNSDSVYYFQWQIGFIPLFPHL</sequence>
<dbReference type="AlphaFoldDB" id="A0A9D1ADW5"/>